<dbReference type="EMBL" id="JAEEGA010000016">
    <property type="protein sequence ID" value="MBP1043385.1"/>
    <property type="molecule type" value="Genomic_DNA"/>
</dbReference>
<dbReference type="Pfam" id="PF00232">
    <property type="entry name" value="Glyco_hydro_1"/>
    <property type="match status" value="1"/>
</dbReference>
<accession>A0A940P996</accession>
<evidence type="ECO:0000313" key="8">
    <source>
        <dbReference type="Proteomes" id="UP000674938"/>
    </source>
</evidence>
<comment type="caution">
    <text evidence="7">The sequence shown here is derived from an EMBL/GenBank/DDBJ whole genome shotgun (WGS) entry which is preliminary data.</text>
</comment>
<dbReference type="PANTHER" id="PTHR10353:SF296">
    <property type="entry name" value="6-PHOSPHO-BETA-GLUCOSIDASE"/>
    <property type="match status" value="1"/>
</dbReference>
<dbReference type="NCBIfam" id="NF007356">
    <property type="entry name" value="PRK09852.1"/>
    <property type="match status" value="1"/>
</dbReference>
<dbReference type="GO" id="GO:0005829">
    <property type="term" value="C:cytosol"/>
    <property type="evidence" value="ECO:0007669"/>
    <property type="project" value="TreeGrafter"/>
</dbReference>
<reference evidence="7" key="1">
    <citation type="submission" date="2020-12" db="EMBL/GenBank/DDBJ databases">
        <title>Vagococcus allomyrinae sp. nov. and Enterococcus lavae sp. nov., isolated from the larvae of Allomyrina dichotoma.</title>
        <authorList>
            <person name="Lee S.D."/>
        </authorList>
    </citation>
    <scope>NUCLEOTIDE SEQUENCE</scope>
    <source>
        <strain evidence="7">BWB3-3</strain>
    </source>
</reference>
<keyword evidence="8" id="KW-1185">Reference proteome</keyword>
<dbReference type="SUPFAM" id="SSF51445">
    <property type="entry name" value="(Trans)glycosidases"/>
    <property type="match status" value="1"/>
</dbReference>
<keyword evidence="3 6" id="KW-0326">Glycosidase</keyword>
<comment type="similarity">
    <text evidence="1 5">Belongs to the glycosyl hydrolase 1 family.</text>
</comment>
<evidence type="ECO:0000256" key="3">
    <source>
        <dbReference type="ARBA" id="ARBA00023295"/>
    </source>
</evidence>
<evidence type="ECO:0000313" key="7">
    <source>
        <dbReference type="EMBL" id="MBP1043385.1"/>
    </source>
</evidence>
<feature type="active site" description="Nucleophile" evidence="4">
    <location>
        <position position="376"/>
    </location>
</feature>
<evidence type="ECO:0000256" key="5">
    <source>
        <dbReference type="RuleBase" id="RU003690"/>
    </source>
</evidence>
<dbReference type="InterPro" id="IPR018120">
    <property type="entry name" value="Glyco_hydro_1_AS"/>
</dbReference>
<dbReference type="EC" id="3.2.1.86" evidence="7"/>
<dbReference type="PRINTS" id="PR00131">
    <property type="entry name" value="GLHYDRLASE1"/>
</dbReference>
<dbReference type="Gene3D" id="3.20.20.80">
    <property type="entry name" value="Glycosidases"/>
    <property type="match status" value="1"/>
</dbReference>
<evidence type="ECO:0000256" key="4">
    <source>
        <dbReference type="PROSITE-ProRule" id="PRU10055"/>
    </source>
</evidence>
<dbReference type="InterPro" id="IPR033132">
    <property type="entry name" value="GH_1_N_CS"/>
</dbReference>
<dbReference type="NCBIfam" id="NF007158">
    <property type="entry name" value="PRK09593.1"/>
    <property type="match status" value="1"/>
</dbReference>
<dbReference type="RefSeq" id="WP_209531198.1">
    <property type="nucleotide sequence ID" value="NZ_JAEEGA010000016.1"/>
</dbReference>
<dbReference type="PROSITE" id="PS00572">
    <property type="entry name" value="GLYCOSYL_HYDROL_F1_1"/>
    <property type="match status" value="1"/>
</dbReference>
<keyword evidence="2 6" id="KW-0378">Hydrolase</keyword>
<dbReference type="InterPro" id="IPR017853">
    <property type="entry name" value="GH"/>
</dbReference>
<evidence type="ECO:0000256" key="2">
    <source>
        <dbReference type="ARBA" id="ARBA00022801"/>
    </source>
</evidence>
<dbReference type="GO" id="GO:0008706">
    <property type="term" value="F:6-phospho-beta-glucosidase activity"/>
    <property type="evidence" value="ECO:0007669"/>
    <property type="project" value="UniProtKB-EC"/>
</dbReference>
<dbReference type="Proteomes" id="UP000674938">
    <property type="component" value="Unassembled WGS sequence"/>
</dbReference>
<name>A0A940P996_9ENTE</name>
<evidence type="ECO:0000256" key="1">
    <source>
        <dbReference type="ARBA" id="ARBA00010838"/>
    </source>
</evidence>
<gene>
    <name evidence="7" type="primary">ascB</name>
    <name evidence="7" type="ORF">I6N95_20390</name>
</gene>
<sequence length="479" mass="54537">MTKSAPFPQHFLWGGALAANQAEGAYQLDGKGLSPVDILPDGKHGRKEALAAPLKALDRTYDYYPSHESIDFYHHFKEDIALMAEMGFKTFRFSICWARIFPQGDETEPNEAGLRFYDQVIDECLNQQIEPLVTINHFDTPIALMTTYGGWKNRQLIDFYLNYCQVLFKRYNGKVKYWLTFNEINMILHIPLFGGALDISEEAHPEQVLYQSAHHQLVASALATKLAHEHNPQAQVGCMLAGATYYPYSCDPADIWSAIEANRNNYFFIDVQSKGHYPKFAERFFAEHQIQLAMEPEDLDILAANTVDFISFSYYSSRLTSHDLSDKESTEGNVFASLKNPYLKRTEWGWQIDPLGLRITMNDLYDRYEKPLFIVENGLGAKDVLNADGTVDDPYRIDYTRNHLMAVSEAIADGVECLGYTSWGCIDLVSASTGQMSKRYGFVYVDRDDSGQGSLKRYKKKSFEWYKQVIASNGENLAD</sequence>
<evidence type="ECO:0000256" key="6">
    <source>
        <dbReference type="RuleBase" id="RU004468"/>
    </source>
</evidence>
<dbReference type="FunFam" id="3.20.20.80:FF:000004">
    <property type="entry name" value="Beta-glucosidase 6-phospho-beta-glucosidase"/>
    <property type="match status" value="1"/>
</dbReference>
<dbReference type="PANTHER" id="PTHR10353">
    <property type="entry name" value="GLYCOSYL HYDROLASE"/>
    <property type="match status" value="1"/>
</dbReference>
<dbReference type="InterPro" id="IPR001360">
    <property type="entry name" value="Glyco_hydro_1"/>
</dbReference>
<organism evidence="7 8">
    <name type="scientific">Vagococcus allomyrinae</name>
    <dbReference type="NCBI Taxonomy" id="2794353"/>
    <lineage>
        <taxon>Bacteria</taxon>
        <taxon>Bacillati</taxon>
        <taxon>Bacillota</taxon>
        <taxon>Bacilli</taxon>
        <taxon>Lactobacillales</taxon>
        <taxon>Enterococcaceae</taxon>
        <taxon>Vagococcus</taxon>
    </lineage>
</organism>
<proteinExistence type="inferred from homology"/>
<protein>
    <submittedName>
        <fullName evidence="7">6-phospho-beta-glucosidase</fullName>
        <ecNumber evidence="7">3.2.1.86</ecNumber>
    </submittedName>
</protein>
<dbReference type="AlphaFoldDB" id="A0A940P996"/>
<dbReference type="PROSITE" id="PS00653">
    <property type="entry name" value="GLYCOSYL_HYDROL_F1_2"/>
    <property type="match status" value="1"/>
</dbReference>
<dbReference type="GO" id="GO:0016052">
    <property type="term" value="P:carbohydrate catabolic process"/>
    <property type="evidence" value="ECO:0007669"/>
    <property type="project" value="TreeGrafter"/>
</dbReference>